<dbReference type="InterPro" id="IPR011610">
    <property type="entry name" value="SAM_mthyl_Trfase_ML2640-like"/>
</dbReference>
<dbReference type="AlphaFoldDB" id="A0A1K1QJR0"/>
<keyword evidence="2 4" id="KW-0489">Methyltransferase</keyword>
<protein>
    <recommendedName>
        <fullName evidence="4">S-adenosyl-L-methionine-dependent methyltransferase</fullName>
        <ecNumber evidence="4">2.1.1.-</ecNumber>
    </recommendedName>
</protein>
<name>A0A1K1QJR0_9BACT</name>
<comment type="function">
    <text evidence="4">Exhibits S-adenosyl-L-methionine-dependent methyltransferase activity.</text>
</comment>
<proteinExistence type="inferred from homology"/>
<comment type="similarity">
    <text evidence="1 4">Belongs to the UPF0677 family.</text>
</comment>
<evidence type="ECO:0000256" key="3">
    <source>
        <dbReference type="ARBA" id="ARBA00022679"/>
    </source>
</evidence>
<dbReference type="InterPro" id="IPR029063">
    <property type="entry name" value="SAM-dependent_MTases_sf"/>
</dbReference>
<evidence type="ECO:0000313" key="7">
    <source>
        <dbReference type="Proteomes" id="UP000183788"/>
    </source>
</evidence>
<dbReference type="SUPFAM" id="SSF53335">
    <property type="entry name" value="S-adenosyl-L-methionine-dependent methyltransferases"/>
    <property type="match status" value="1"/>
</dbReference>
<evidence type="ECO:0000256" key="1">
    <source>
        <dbReference type="ARBA" id="ARBA00008138"/>
    </source>
</evidence>
<dbReference type="STRING" id="1004.SAMN05661012_02819"/>
<dbReference type="EMBL" id="CP140154">
    <property type="protein sequence ID" value="WQG89164.1"/>
    <property type="molecule type" value="Genomic_DNA"/>
</dbReference>
<evidence type="ECO:0000313" key="8">
    <source>
        <dbReference type="Proteomes" id="UP001326715"/>
    </source>
</evidence>
<dbReference type="EMBL" id="FPIZ01000008">
    <property type="protein sequence ID" value="SFW59913.1"/>
    <property type="molecule type" value="Genomic_DNA"/>
</dbReference>
<dbReference type="RefSeq" id="WP_072361087.1">
    <property type="nucleotide sequence ID" value="NZ_CP139972.1"/>
</dbReference>
<dbReference type="Proteomes" id="UP001326715">
    <property type="component" value="Chromosome"/>
</dbReference>
<dbReference type="Pfam" id="PF04072">
    <property type="entry name" value="LCM"/>
    <property type="match status" value="1"/>
</dbReference>
<reference evidence="5 7" key="1">
    <citation type="submission" date="2016-11" db="EMBL/GenBank/DDBJ databases">
        <authorList>
            <person name="Jaros S."/>
            <person name="Januszkiewicz K."/>
            <person name="Wedrychowicz H."/>
        </authorList>
    </citation>
    <scope>NUCLEOTIDE SEQUENCE [LARGE SCALE GENOMIC DNA]</scope>
    <source>
        <strain evidence="5 7">DSM 784</strain>
    </source>
</reference>
<evidence type="ECO:0000313" key="6">
    <source>
        <dbReference type="EMBL" id="WQG89164.1"/>
    </source>
</evidence>
<keyword evidence="3 5" id="KW-0808">Transferase</keyword>
<organism evidence="5 7">
    <name type="scientific">Chitinophaga sancti</name>
    <dbReference type="NCBI Taxonomy" id="1004"/>
    <lineage>
        <taxon>Bacteria</taxon>
        <taxon>Pseudomonadati</taxon>
        <taxon>Bacteroidota</taxon>
        <taxon>Chitinophagia</taxon>
        <taxon>Chitinophagales</taxon>
        <taxon>Chitinophagaceae</taxon>
        <taxon>Chitinophaga</taxon>
    </lineage>
</organism>
<dbReference type="GO" id="GO:0008168">
    <property type="term" value="F:methyltransferase activity"/>
    <property type="evidence" value="ECO:0007669"/>
    <property type="project" value="UniProtKB-UniRule"/>
</dbReference>
<evidence type="ECO:0000256" key="2">
    <source>
        <dbReference type="ARBA" id="ARBA00022603"/>
    </source>
</evidence>
<dbReference type="PANTHER" id="PTHR43619">
    <property type="entry name" value="S-ADENOSYL-L-METHIONINE-DEPENDENT METHYLTRANSFERASE YKTD-RELATED"/>
    <property type="match status" value="1"/>
</dbReference>
<dbReference type="GO" id="GO:0032259">
    <property type="term" value="P:methylation"/>
    <property type="evidence" value="ECO:0007669"/>
    <property type="project" value="UniProtKB-KW"/>
</dbReference>
<dbReference type="Proteomes" id="UP000183788">
    <property type="component" value="Unassembled WGS sequence"/>
</dbReference>
<dbReference type="InterPro" id="IPR007213">
    <property type="entry name" value="Ppm1/Ppm2/Tcmp"/>
</dbReference>
<evidence type="ECO:0000313" key="5">
    <source>
        <dbReference type="EMBL" id="SFW59913.1"/>
    </source>
</evidence>
<keyword evidence="4" id="KW-0949">S-adenosyl-L-methionine</keyword>
<dbReference type="Gene3D" id="3.40.50.150">
    <property type="entry name" value="Vaccinia Virus protein VP39"/>
    <property type="match status" value="1"/>
</dbReference>
<sequence>MRLLLASRSAAYLALFRAIASNRLPSQRRYLFNDPFAKYFLPPSLRMIASLAAVPGFNFIIGKILDSRFSGALSSCLARTRLIDVMILETIRNFGINQLILFGAGYDCRIHRLDFKTKLAFVEIDHPRLQDAKRNVLENLKNKPTEFIDYIPVDFSNQQLETTIPHHLLKSHYKTLLIWEGVTNSLTIPIADKLFQYFSKFTSGTRIIFIYIDDKVLTHTQSFLGTAISPKELRQHQESWNFGMAPSKMKQFLEGYNMELLYDVDADDYRHLCFGKSADKMNGLEYYRVVMAVVK</sequence>
<accession>A0A1K1QJR0</accession>
<gene>
    <name evidence="5" type="ORF">SAMN05661012_02819</name>
    <name evidence="6" type="ORF">SR876_29995</name>
</gene>
<dbReference type="PANTHER" id="PTHR43619:SF2">
    <property type="entry name" value="S-ADENOSYL-L-METHIONINE-DEPENDENT METHYLTRANSFERASES SUPERFAMILY PROTEIN"/>
    <property type="match status" value="1"/>
</dbReference>
<reference evidence="6 8" key="2">
    <citation type="submission" date="2023-11" db="EMBL/GenBank/DDBJ databases">
        <title>MicrobeMod: A computational toolkit for identifying prokaryotic methylation and restriction-modification with nanopore sequencing.</title>
        <authorList>
            <person name="Crits-Christoph A."/>
            <person name="Kang S.C."/>
            <person name="Lee H."/>
            <person name="Ostrov N."/>
        </authorList>
    </citation>
    <scope>NUCLEOTIDE SEQUENCE [LARGE SCALE GENOMIC DNA]</scope>
    <source>
        <strain evidence="6 8">ATCC 23090</strain>
    </source>
</reference>
<dbReference type="NCBIfam" id="TIGR00027">
    <property type="entry name" value="mthyl_TIGR00027"/>
    <property type="match status" value="1"/>
</dbReference>
<keyword evidence="8" id="KW-1185">Reference proteome</keyword>
<dbReference type="OrthoDB" id="9806164at2"/>
<evidence type="ECO:0000256" key="4">
    <source>
        <dbReference type="RuleBase" id="RU362030"/>
    </source>
</evidence>
<dbReference type="EC" id="2.1.1.-" evidence="4"/>